<dbReference type="InterPro" id="IPR007255">
    <property type="entry name" value="COG8"/>
</dbReference>
<dbReference type="OrthoDB" id="1661054at2759"/>
<name>A0A3N4IA66_ASCIM</name>
<dbReference type="STRING" id="1160509.A0A3N4IA66"/>
<dbReference type="GO" id="GO:0000139">
    <property type="term" value="C:Golgi membrane"/>
    <property type="evidence" value="ECO:0007669"/>
    <property type="project" value="UniProtKB-SubCell"/>
</dbReference>
<keyword evidence="6" id="KW-0333">Golgi apparatus</keyword>
<dbReference type="PANTHER" id="PTHR21311">
    <property type="entry name" value="CONSERVED OLIGOMERIC GOLGI COMPLEX COMPONENT 8"/>
    <property type="match status" value="1"/>
</dbReference>
<evidence type="ECO:0000313" key="9">
    <source>
        <dbReference type="EMBL" id="RPA81081.1"/>
    </source>
</evidence>
<gene>
    <name evidence="9" type="ORF">BJ508DRAFT_362099</name>
</gene>
<protein>
    <recommendedName>
        <fullName evidence="3">Conserved oligomeric Golgi complex subunit 8</fullName>
    </recommendedName>
    <alternativeName>
        <fullName evidence="8">Component of oligomeric Golgi complex 8</fullName>
    </alternativeName>
</protein>
<keyword evidence="4" id="KW-0813">Transport</keyword>
<evidence type="ECO:0000256" key="6">
    <source>
        <dbReference type="ARBA" id="ARBA00023034"/>
    </source>
</evidence>
<sequence>MSSTTSEPLLSLLSPHLPNDLQSDNEFTTTYLNRLAALPLESITAAESTDLASASTNITTSLQSLSARSHKALINSSNHLSALPDHTKTFNTAITALSTPSTGTLHTLDSTVSSFTTTYSPDSPALQHRQTTLTLQTQVPTLLDILSLPTLLATSLSQPPLALDLLSHARRLHQTFPTSPLINSIHTECEAHRSTLVTSLLSTLRSGLKLPTAIKTVGYLRRANPDLAQPGAMEALFLVCRLHWILNLFGALGALREAADEEYYARKQGKRVGGQQTERYLKRWIEVFREQSFATVSMFKSIFSDPEELAGEAERKAEEERRSPLPGFILHLIKLLEETLERYLPSVTEPTGRQGLLMQIQYASGSLGRLGSDFALGLAKEEGGEWVEVVEKQREAVGRFEDAA</sequence>
<dbReference type="AlphaFoldDB" id="A0A3N4IA66"/>
<comment type="subcellular location">
    <subcellularLocation>
        <location evidence="1">Golgi apparatus membrane</location>
        <topology evidence="1">Peripheral membrane protein</topology>
    </subcellularLocation>
</comment>
<evidence type="ECO:0000256" key="5">
    <source>
        <dbReference type="ARBA" id="ARBA00022927"/>
    </source>
</evidence>
<evidence type="ECO:0000256" key="1">
    <source>
        <dbReference type="ARBA" id="ARBA00004395"/>
    </source>
</evidence>
<reference evidence="9 10" key="1">
    <citation type="journal article" date="2018" name="Nat. Ecol. Evol.">
        <title>Pezizomycetes genomes reveal the molecular basis of ectomycorrhizal truffle lifestyle.</title>
        <authorList>
            <person name="Murat C."/>
            <person name="Payen T."/>
            <person name="Noel B."/>
            <person name="Kuo A."/>
            <person name="Morin E."/>
            <person name="Chen J."/>
            <person name="Kohler A."/>
            <person name="Krizsan K."/>
            <person name="Balestrini R."/>
            <person name="Da Silva C."/>
            <person name="Montanini B."/>
            <person name="Hainaut M."/>
            <person name="Levati E."/>
            <person name="Barry K.W."/>
            <person name="Belfiori B."/>
            <person name="Cichocki N."/>
            <person name="Clum A."/>
            <person name="Dockter R.B."/>
            <person name="Fauchery L."/>
            <person name="Guy J."/>
            <person name="Iotti M."/>
            <person name="Le Tacon F."/>
            <person name="Lindquist E.A."/>
            <person name="Lipzen A."/>
            <person name="Malagnac F."/>
            <person name="Mello A."/>
            <person name="Molinier V."/>
            <person name="Miyauchi S."/>
            <person name="Poulain J."/>
            <person name="Riccioni C."/>
            <person name="Rubini A."/>
            <person name="Sitrit Y."/>
            <person name="Splivallo R."/>
            <person name="Traeger S."/>
            <person name="Wang M."/>
            <person name="Zifcakova L."/>
            <person name="Wipf D."/>
            <person name="Zambonelli A."/>
            <person name="Paolocci F."/>
            <person name="Nowrousian M."/>
            <person name="Ottonello S."/>
            <person name="Baldrian P."/>
            <person name="Spatafora J.W."/>
            <person name="Henrissat B."/>
            <person name="Nagy L.G."/>
            <person name="Aury J.M."/>
            <person name="Wincker P."/>
            <person name="Grigoriev I.V."/>
            <person name="Bonfante P."/>
            <person name="Martin F.M."/>
        </authorList>
    </citation>
    <scope>NUCLEOTIDE SEQUENCE [LARGE SCALE GENOMIC DNA]</scope>
    <source>
        <strain evidence="9 10">RN42</strain>
    </source>
</reference>
<comment type="similarity">
    <text evidence="2">Belongs to the COG8 family.</text>
</comment>
<organism evidence="9 10">
    <name type="scientific">Ascobolus immersus RN42</name>
    <dbReference type="NCBI Taxonomy" id="1160509"/>
    <lineage>
        <taxon>Eukaryota</taxon>
        <taxon>Fungi</taxon>
        <taxon>Dikarya</taxon>
        <taxon>Ascomycota</taxon>
        <taxon>Pezizomycotina</taxon>
        <taxon>Pezizomycetes</taxon>
        <taxon>Pezizales</taxon>
        <taxon>Ascobolaceae</taxon>
        <taxon>Ascobolus</taxon>
    </lineage>
</organism>
<evidence type="ECO:0000256" key="8">
    <source>
        <dbReference type="ARBA" id="ARBA00031347"/>
    </source>
</evidence>
<dbReference type="GO" id="GO:0006891">
    <property type="term" value="P:intra-Golgi vesicle-mediated transport"/>
    <property type="evidence" value="ECO:0007669"/>
    <property type="project" value="TreeGrafter"/>
</dbReference>
<dbReference type="GO" id="GO:0017119">
    <property type="term" value="C:Golgi transport complex"/>
    <property type="evidence" value="ECO:0007669"/>
    <property type="project" value="InterPro"/>
</dbReference>
<dbReference type="Pfam" id="PF04124">
    <property type="entry name" value="Dor1"/>
    <property type="match status" value="1"/>
</dbReference>
<dbReference type="PANTHER" id="PTHR21311:SF0">
    <property type="entry name" value="CONSERVED OLIGOMERIC GOLGI COMPLEX SUBUNIT 8"/>
    <property type="match status" value="1"/>
</dbReference>
<dbReference type="GO" id="GO:0015031">
    <property type="term" value="P:protein transport"/>
    <property type="evidence" value="ECO:0007669"/>
    <property type="project" value="UniProtKB-KW"/>
</dbReference>
<evidence type="ECO:0000256" key="4">
    <source>
        <dbReference type="ARBA" id="ARBA00022448"/>
    </source>
</evidence>
<accession>A0A3N4IA66</accession>
<dbReference type="Proteomes" id="UP000275078">
    <property type="component" value="Unassembled WGS sequence"/>
</dbReference>
<proteinExistence type="inferred from homology"/>
<dbReference type="EMBL" id="ML119682">
    <property type="protein sequence ID" value="RPA81081.1"/>
    <property type="molecule type" value="Genomic_DNA"/>
</dbReference>
<keyword evidence="10" id="KW-1185">Reference proteome</keyword>
<keyword evidence="5" id="KW-0653">Protein transport</keyword>
<evidence type="ECO:0000313" key="10">
    <source>
        <dbReference type="Proteomes" id="UP000275078"/>
    </source>
</evidence>
<evidence type="ECO:0000256" key="3">
    <source>
        <dbReference type="ARBA" id="ARBA00020983"/>
    </source>
</evidence>
<evidence type="ECO:0000256" key="2">
    <source>
        <dbReference type="ARBA" id="ARBA00006419"/>
    </source>
</evidence>
<keyword evidence="7" id="KW-0472">Membrane</keyword>
<evidence type="ECO:0000256" key="7">
    <source>
        <dbReference type="ARBA" id="ARBA00023136"/>
    </source>
</evidence>